<reference evidence="2" key="1">
    <citation type="journal article" date="2017" name="Proc. Natl. Acad. Sci. U.S.A.">
        <title>Simulation of Deepwater Horizon oil plume reveals substrate specialization within a complex community of hydrocarbon-degraders.</title>
        <authorList>
            <person name="Hu P."/>
            <person name="Dubinsky E.A."/>
            <person name="Probst A.J."/>
            <person name="Wang J."/>
            <person name="Sieber C.M.K."/>
            <person name="Tom L.M."/>
            <person name="Gardinali P."/>
            <person name="Banfield J.F."/>
            <person name="Atlas R.M."/>
            <person name="Andersen G.L."/>
        </authorList>
    </citation>
    <scope>NUCLEOTIDE SEQUENCE [LARGE SCALE GENOMIC DNA]</scope>
</reference>
<sequence>MELRTEIDILENEILEKYPEVLDILLRDQTTQKNIIWATNNYEYFGESYLESKQIKSELITGINGDVIMPRVQKDQILQQSRVKNMAEVFTPSWICNAQNNLIDNAWFERKDVFNKEIPNEKKWKTNQAKIEFPKNKSWQDYINDKRLEISCGEAPYITSRYDTTTGEFIEIENRIGLLDRKLRIINENVDESNEWLEATKSAYKNIYAYEWQGDSLLLARESMLFTFIENYKSKFEKEPLLKSIQNIAEIISWNVWQMDGLKGVIPFSCGEIKTKTVNLFGEEETDNSFCKGCLNSNIFEHNGTYCLIMDWPNTGLKGKKIRYIDLLQNKHQSINGK</sequence>
<accession>A0A1Z8B644</accession>
<keyword evidence="1" id="KW-0540">Nuclease</keyword>
<gene>
    <name evidence="1" type="ORF">A9Q93_04535</name>
</gene>
<dbReference type="EMBL" id="MAAX01000073">
    <property type="protein sequence ID" value="OUS18035.1"/>
    <property type="molecule type" value="Genomic_DNA"/>
</dbReference>
<evidence type="ECO:0000313" key="1">
    <source>
        <dbReference type="EMBL" id="OUS18035.1"/>
    </source>
</evidence>
<name>A0A1Z8B644_9FLAO</name>
<dbReference type="Proteomes" id="UP000196102">
    <property type="component" value="Unassembled WGS sequence"/>
</dbReference>
<dbReference type="AlphaFoldDB" id="A0A1Z8B644"/>
<comment type="caution">
    <text evidence="1">The sequence shown here is derived from an EMBL/GenBank/DDBJ whole genome shotgun (WGS) entry which is preliminary data.</text>
</comment>
<evidence type="ECO:0000313" key="2">
    <source>
        <dbReference type="Proteomes" id="UP000196102"/>
    </source>
</evidence>
<protein>
    <submittedName>
        <fullName evidence="1">Restriction endonuclease subunit M</fullName>
    </submittedName>
</protein>
<keyword evidence="1" id="KW-0255">Endonuclease</keyword>
<keyword evidence="1" id="KW-0378">Hydrolase</keyword>
<dbReference type="GO" id="GO:0004519">
    <property type="term" value="F:endonuclease activity"/>
    <property type="evidence" value="ECO:0007669"/>
    <property type="project" value="UniProtKB-KW"/>
</dbReference>
<proteinExistence type="predicted"/>
<organism evidence="1 2">
    <name type="scientific">Nonlabens dokdonensis</name>
    <dbReference type="NCBI Taxonomy" id="328515"/>
    <lineage>
        <taxon>Bacteria</taxon>
        <taxon>Pseudomonadati</taxon>
        <taxon>Bacteroidota</taxon>
        <taxon>Flavobacteriia</taxon>
        <taxon>Flavobacteriales</taxon>
        <taxon>Flavobacteriaceae</taxon>
        <taxon>Nonlabens</taxon>
    </lineage>
</organism>